<dbReference type="Proteomes" id="UP000594263">
    <property type="component" value="Unplaced"/>
</dbReference>
<dbReference type="AlphaFoldDB" id="A0A7N0TP74"/>
<keyword evidence="2" id="KW-1185">Reference proteome</keyword>
<accession>A0A7N0TP74</accession>
<evidence type="ECO:0000313" key="1">
    <source>
        <dbReference type="EnsemblPlants" id="Kaladp0040s0412.1.v1.1"/>
    </source>
</evidence>
<evidence type="ECO:0000313" key="2">
    <source>
        <dbReference type="Proteomes" id="UP000594263"/>
    </source>
</evidence>
<dbReference type="OMA" id="VIDYCEP"/>
<dbReference type="InterPro" id="IPR011990">
    <property type="entry name" value="TPR-like_helical_dom_sf"/>
</dbReference>
<sequence length="270" mass="30241">MLGLILSAKNSTAQKILLYSCCSAKREIHSRNRKAAELIAKGWNALKEVDRVVDHTKYDDARLYPLLRTAKRNFELALETDNSNTHARYWLARLHLKYYVPQRCLAVGAALLREAADMGDPDAQFELALQLRGDNGGYVDASQEALKYLQKAVDQLHPGALYLMGTIHLTGDCVKKDVTSALWCFHRASEKGHPGAAIAYGALLLRGVEIPESITKLNSKKRPTKEAGMPPNPVELARKQFEVAARVGCDLGFRWLKRLEEEEKKLELSE</sequence>
<dbReference type="EnsemblPlants" id="Kaladp0040s0412.1.v1.1">
    <property type="protein sequence ID" value="Kaladp0040s0412.1.v1.1"/>
    <property type="gene ID" value="Kaladp0040s0412.v1.1"/>
</dbReference>
<name>A0A7N0TP74_KALFE</name>
<organism evidence="1 2">
    <name type="scientific">Kalanchoe fedtschenkoi</name>
    <name type="common">Lavender scallops</name>
    <name type="synonym">South American air plant</name>
    <dbReference type="NCBI Taxonomy" id="63787"/>
    <lineage>
        <taxon>Eukaryota</taxon>
        <taxon>Viridiplantae</taxon>
        <taxon>Streptophyta</taxon>
        <taxon>Embryophyta</taxon>
        <taxon>Tracheophyta</taxon>
        <taxon>Spermatophyta</taxon>
        <taxon>Magnoliopsida</taxon>
        <taxon>eudicotyledons</taxon>
        <taxon>Gunneridae</taxon>
        <taxon>Pentapetalae</taxon>
        <taxon>Saxifragales</taxon>
        <taxon>Crassulaceae</taxon>
        <taxon>Kalanchoe</taxon>
    </lineage>
</organism>
<dbReference type="GO" id="GO:0005739">
    <property type="term" value="C:mitochondrion"/>
    <property type="evidence" value="ECO:0007669"/>
    <property type="project" value="EnsemblPlants"/>
</dbReference>
<dbReference type="SUPFAM" id="SSF81901">
    <property type="entry name" value="HCP-like"/>
    <property type="match status" value="1"/>
</dbReference>
<protein>
    <recommendedName>
        <fullName evidence="3">Binding protein</fullName>
    </recommendedName>
</protein>
<evidence type="ECO:0008006" key="3">
    <source>
        <dbReference type="Google" id="ProtNLM"/>
    </source>
</evidence>
<reference evidence="1" key="1">
    <citation type="submission" date="2021-01" db="UniProtKB">
        <authorList>
            <consortium name="EnsemblPlants"/>
        </authorList>
    </citation>
    <scope>IDENTIFICATION</scope>
</reference>
<dbReference type="Gramene" id="Kaladp0040s0412.1.v1.1">
    <property type="protein sequence ID" value="Kaladp0040s0412.1.v1.1"/>
    <property type="gene ID" value="Kaladp0040s0412.v1.1"/>
</dbReference>
<dbReference type="Gene3D" id="1.25.40.10">
    <property type="entry name" value="Tetratricopeptide repeat domain"/>
    <property type="match status" value="1"/>
</dbReference>
<dbReference type="InterPro" id="IPR006597">
    <property type="entry name" value="Sel1-like"/>
</dbReference>
<dbReference type="SMART" id="SM00671">
    <property type="entry name" value="SEL1"/>
    <property type="match status" value="3"/>
</dbReference>
<dbReference type="PANTHER" id="PTHR45500:SF1">
    <property type="entry name" value="OS02G0202600 PROTEIN"/>
    <property type="match status" value="1"/>
</dbReference>
<dbReference type="Pfam" id="PF08238">
    <property type="entry name" value="Sel1"/>
    <property type="match status" value="2"/>
</dbReference>
<proteinExistence type="predicted"/>
<dbReference type="PANTHER" id="PTHR45500">
    <property type="entry name" value="OS02G0202600 PROTEIN"/>
    <property type="match status" value="1"/>
</dbReference>